<dbReference type="Proteomes" id="UP000244335">
    <property type="component" value="Unassembled WGS sequence"/>
</dbReference>
<evidence type="ECO:0000313" key="1">
    <source>
        <dbReference type="EMBL" id="PVE56817.1"/>
    </source>
</evidence>
<proteinExistence type="predicted"/>
<comment type="caution">
    <text evidence="1">The sequence shown here is derived from an EMBL/GenBank/DDBJ whole genome shotgun (WGS) entry which is preliminary data.</text>
</comment>
<sequence length="71" mass="8114">MVMPPIGDQTALDNEKFEDILIGGLGHVDAFLVDTWRTEMPTASEPALHFFWRKKERRATRFTPNCTNPPV</sequence>
<reference evidence="1 2" key="1">
    <citation type="submission" date="2018-04" db="EMBL/GenBank/DDBJ databases">
        <authorList>
            <person name="Hagen T."/>
        </authorList>
    </citation>
    <scope>NUCLEOTIDE SEQUENCE [LARGE SCALE GENOMIC DNA]</scope>
    <source>
        <strain evidence="1 2">TPD7009</strain>
    </source>
</reference>
<gene>
    <name evidence="1" type="ORF">DC430_03365</name>
</gene>
<name>A0AA92C680_RHIRH</name>
<accession>A0AA92C680</accession>
<dbReference type="AlphaFoldDB" id="A0AA92C680"/>
<protein>
    <submittedName>
        <fullName evidence="1">Uncharacterized protein</fullName>
    </submittedName>
</protein>
<organism evidence="1 2">
    <name type="scientific">Rhizobium rhizogenes</name>
    <name type="common">Agrobacterium rhizogenes</name>
    <dbReference type="NCBI Taxonomy" id="359"/>
    <lineage>
        <taxon>Bacteria</taxon>
        <taxon>Pseudomonadati</taxon>
        <taxon>Pseudomonadota</taxon>
        <taxon>Alphaproteobacteria</taxon>
        <taxon>Hyphomicrobiales</taxon>
        <taxon>Rhizobiaceae</taxon>
        <taxon>Rhizobium/Agrobacterium group</taxon>
        <taxon>Rhizobium</taxon>
    </lineage>
</organism>
<evidence type="ECO:0000313" key="2">
    <source>
        <dbReference type="Proteomes" id="UP000244335"/>
    </source>
</evidence>
<dbReference type="EMBL" id="QDFR01000001">
    <property type="protein sequence ID" value="PVE56817.1"/>
    <property type="molecule type" value="Genomic_DNA"/>
</dbReference>